<evidence type="ECO:0000313" key="3">
    <source>
        <dbReference type="Proteomes" id="UP000272528"/>
    </source>
</evidence>
<feature type="region of interest" description="Disordered" evidence="1">
    <location>
        <begin position="163"/>
        <end position="197"/>
    </location>
</feature>
<name>A0A3Q8X942_9BACL</name>
<dbReference type="PROSITE" id="PS00018">
    <property type="entry name" value="EF_HAND_1"/>
    <property type="match status" value="1"/>
</dbReference>
<sequence>MLLSFEHRADAHAYSATYSALEFYKTKTELTYALDDKSVIELAGGDTNHDGTLDSEEFAAVDQKLLTILQTSLVVKINGESTAWLQIESLTIDRKSAILKAYFPAVAASQTIELTDNLYLNDSRSNYVNLLTIYNGAERSTAALSGGNRTWKLQMTENDYAGLQSGETISQQPQEQQPEEDASSSSTDGWLSFLNWG</sequence>
<dbReference type="Proteomes" id="UP000272528">
    <property type="component" value="Chromosome"/>
</dbReference>
<dbReference type="AlphaFoldDB" id="A0A3Q8X942"/>
<gene>
    <name evidence="2" type="ORF">EJC50_24070</name>
</gene>
<keyword evidence="3" id="KW-1185">Reference proteome</keyword>
<evidence type="ECO:0008006" key="4">
    <source>
        <dbReference type="Google" id="ProtNLM"/>
    </source>
</evidence>
<proteinExistence type="predicted"/>
<dbReference type="KEGG" id="palb:EJC50_24070"/>
<accession>A0A3Q8X942</accession>
<protein>
    <recommendedName>
        <fullName evidence="4">EF-hand domain-containing protein</fullName>
    </recommendedName>
</protein>
<dbReference type="RefSeq" id="WP_126018103.1">
    <property type="nucleotide sequence ID" value="NZ_CP034437.1"/>
</dbReference>
<evidence type="ECO:0000256" key="1">
    <source>
        <dbReference type="SAM" id="MobiDB-lite"/>
    </source>
</evidence>
<evidence type="ECO:0000313" key="2">
    <source>
        <dbReference type="EMBL" id="AZN42415.1"/>
    </source>
</evidence>
<dbReference type="OrthoDB" id="9808870at2"/>
<dbReference type="EMBL" id="CP034437">
    <property type="protein sequence ID" value="AZN42415.1"/>
    <property type="molecule type" value="Genomic_DNA"/>
</dbReference>
<dbReference type="InterPro" id="IPR018247">
    <property type="entry name" value="EF_Hand_1_Ca_BS"/>
</dbReference>
<organism evidence="2 3">
    <name type="scientific">Paenibacillus albus</name>
    <dbReference type="NCBI Taxonomy" id="2495582"/>
    <lineage>
        <taxon>Bacteria</taxon>
        <taxon>Bacillati</taxon>
        <taxon>Bacillota</taxon>
        <taxon>Bacilli</taxon>
        <taxon>Bacillales</taxon>
        <taxon>Paenibacillaceae</taxon>
        <taxon>Paenibacillus</taxon>
    </lineage>
</organism>
<reference evidence="3" key="1">
    <citation type="submission" date="2018-12" db="EMBL/GenBank/DDBJ databases">
        <title>Genome sequence of Peanibacillus sp.</title>
        <authorList>
            <person name="Subramani G."/>
            <person name="Srinivasan S."/>
            <person name="Kim M.K."/>
        </authorList>
    </citation>
    <scope>NUCLEOTIDE SEQUENCE [LARGE SCALE GENOMIC DNA]</scope>
    <source>
        <strain evidence="3">18JY67-1</strain>
    </source>
</reference>